<dbReference type="Proteomes" id="UP001347796">
    <property type="component" value="Unassembled WGS sequence"/>
</dbReference>
<dbReference type="PROSITE" id="PS50835">
    <property type="entry name" value="IG_LIKE"/>
    <property type="match status" value="1"/>
</dbReference>
<dbReference type="InterPro" id="IPR013783">
    <property type="entry name" value="Ig-like_fold"/>
</dbReference>
<dbReference type="PROSITE" id="PS50104">
    <property type="entry name" value="TIR"/>
    <property type="match status" value="1"/>
</dbReference>
<dbReference type="GO" id="GO:0007165">
    <property type="term" value="P:signal transduction"/>
    <property type="evidence" value="ECO:0007669"/>
    <property type="project" value="InterPro"/>
</dbReference>
<dbReference type="InterPro" id="IPR035897">
    <property type="entry name" value="Toll_tir_struct_dom_sf"/>
</dbReference>
<feature type="transmembrane region" description="Helical" evidence="2">
    <location>
        <begin position="43"/>
        <end position="61"/>
    </location>
</feature>
<feature type="transmembrane region" description="Helical" evidence="2">
    <location>
        <begin position="475"/>
        <end position="499"/>
    </location>
</feature>
<evidence type="ECO:0008006" key="7">
    <source>
        <dbReference type="Google" id="ProtNLM"/>
    </source>
</evidence>
<keyword evidence="2" id="KW-0472">Membrane</keyword>
<dbReference type="Pfam" id="PF01582">
    <property type="entry name" value="TIR"/>
    <property type="match status" value="1"/>
</dbReference>
<keyword evidence="6" id="KW-1185">Reference proteome</keyword>
<evidence type="ECO:0000259" key="3">
    <source>
        <dbReference type="PROSITE" id="PS50104"/>
    </source>
</evidence>
<reference evidence="5 6" key="1">
    <citation type="submission" date="2024-01" db="EMBL/GenBank/DDBJ databases">
        <title>The genome of the rayed Mediterranean limpet Patella caerulea (Linnaeus, 1758).</title>
        <authorList>
            <person name="Anh-Thu Weber A."/>
            <person name="Halstead-Nussloch G."/>
        </authorList>
    </citation>
    <scope>NUCLEOTIDE SEQUENCE [LARGE SCALE GENOMIC DNA]</scope>
    <source>
        <strain evidence="5">AATW-2023a</strain>
        <tissue evidence="5">Whole specimen</tissue>
    </source>
</reference>
<name>A0AAN8IVJ0_PATCE</name>
<dbReference type="EMBL" id="JAZGQO010000021">
    <property type="protein sequence ID" value="KAK6166170.1"/>
    <property type="molecule type" value="Genomic_DNA"/>
</dbReference>
<dbReference type="Gene3D" id="2.60.40.10">
    <property type="entry name" value="Immunoglobulins"/>
    <property type="match status" value="1"/>
</dbReference>
<dbReference type="InterPro" id="IPR007110">
    <property type="entry name" value="Ig-like_dom"/>
</dbReference>
<gene>
    <name evidence="5" type="ORF">SNE40_022930</name>
</gene>
<evidence type="ECO:0000259" key="4">
    <source>
        <dbReference type="PROSITE" id="PS50835"/>
    </source>
</evidence>
<keyword evidence="2" id="KW-1133">Transmembrane helix</keyword>
<feature type="domain" description="Ig-like" evidence="4">
    <location>
        <begin position="86"/>
        <end position="202"/>
    </location>
</feature>
<feature type="transmembrane region" description="Helical" evidence="2">
    <location>
        <begin position="12"/>
        <end position="31"/>
    </location>
</feature>
<keyword evidence="2" id="KW-0812">Transmembrane</keyword>
<comment type="caution">
    <text evidence="5">The sequence shown here is derived from an EMBL/GenBank/DDBJ whole genome shotgun (WGS) entry which is preliminary data.</text>
</comment>
<evidence type="ECO:0000313" key="6">
    <source>
        <dbReference type="Proteomes" id="UP001347796"/>
    </source>
</evidence>
<sequence>MDLAIDLRSYFVSAIADIFVFCSFASIRIASGAARLIKSAIRFPIFVAFVFILYSILLESLSQSRFGPIGRQFMTKLNNSIQHYEPEIIHYNQRQLHPLTNGQYYPILLENQTRYNGEDARFVCEDTVLGYNTSFPHINQVLWYKDGKLLKPSNRHRIRWSFEPFNQSEIQAGGLQRFKVISVLEIMLIQDADYGVYNCHVSKRTDYHIIFPNKQTNDKEAAKERPKFTFKKRTKTCKKCYCKCSFSPSERKRKISFEEMEQMFFQHNALVWTAEFRLIKETTKDMTIFVAPGTFVSVGTYYRHLGKKDDIAMRYTIKDMTPTNEKSGCSIFVLLYFIFIKGGRINSLLSVISLYELLIFNVNSTDAYENEWKGKFSVMNQCISPNLYGKHDIVITRSYFNEIDNATSEYEYSFPMKLVIKPQQSNLFDFFGAEQSSQVFDLDCWFSGDRNTSTICRTVYTLIETMADNVKYLDYFFFGITMVVFLILSLSISIVYKILLRILNPVRKVVPISNFAGIPVEASITYHVYLSYSESDRVFVKDKLLPIMKQMDMTYFDSNTDITPGTPVNPNLGTAITQSSLYIVVASNEYIENIALNEFEMNLILHKAKSKKLLIIKKDELDIRDIFGEIYKLLNWTNENSDKKCIAVFTEWVYSNLPVQPNYYFESVVCFMMIFVIVFVKFDLYSYLNFID</sequence>
<comment type="similarity">
    <text evidence="1">Belongs to the interleukin-1 receptor family.</text>
</comment>
<evidence type="ECO:0000313" key="5">
    <source>
        <dbReference type="EMBL" id="KAK6166170.1"/>
    </source>
</evidence>
<protein>
    <recommendedName>
        <fullName evidence="7">Ig-like domain-containing protein</fullName>
    </recommendedName>
</protein>
<evidence type="ECO:0000256" key="2">
    <source>
        <dbReference type="SAM" id="Phobius"/>
    </source>
</evidence>
<dbReference type="Gene3D" id="3.40.50.10140">
    <property type="entry name" value="Toll/interleukin-1 receptor homology (TIR) domain"/>
    <property type="match status" value="1"/>
</dbReference>
<dbReference type="AlphaFoldDB" id="A0AAN8IVJ0"/>
<dbReference type="InterPro" id="IPR000157">
    <property type="entry name" value="TIR_dom"/>
</dbReference>
<evidence type="ECO:0000256" key="1">
    <source>
        <dbReference type="ARBA" id="ARBA00009752"/>
    </source>
</evidence>
<proteinExistence type="inferred from homology"/>
<accession>A0AAN8IVJ0</accession>
<dbReference type="SUPFAM" id="SSF52200">
    <property type="entry name" value="Toll/Interleukin receptor TIR domain"/>
    <property type="match status" value="1"/>
</dbReference>
<dbReference type="SUPFAM" id="SSF48726">
    <property type="entry name" value="Immunoglobulin"/>
    <property type="match status" value="1"/>
</dbReference>
<feature type="domain" description="TIR" evidence="3">
    <location>
        <begin position="524"/>
        <end position="657"/>
    </location>
</feature>
<dbReference type="InterPro" id="IPR036179">
    <property type="entry name" value="Ig-like_dom_sf"/>
</dbReference>
<organism evidence="5 6">
    <name type="scientific">Patella caerulea</name>
    <name type="common">Rayed Mediterranean limpet</name>
    <dbReference type="NCBI Taxonomy" id="87958"/>
    <lineage>
        <taxon>Eukaryota</taxon>
        <taxon>Metazoa</taxon>
        <taxon>Spiralia</taxon>
        <taxon>Lophotrochozoa</taxon>
        <taxon>Mollusca</taxon>
        <taxon>Gastropoda</taxon>
        <taxon>Patellogastropoda</taxon>
        <taxon>Patelloidea</taxon>
        <taxon>Patellidae</taxon>
        <taxon>Patella</taxon>
    </lineage>
</organism>
<feature type="transmembrane region" description="Helical" evidence="2">
    <location>
        <begin position="663"/>
        <end position="682"/>
    </location>
</feature>